<dbReference type="OrthoDB" id="8251209at2759"/>
<accession>A0A9D3YIT9</accession>
<dbReference type="Proteomes" id="UP000828390">
    <property type="component" value="Unassembled WGS sequence"/>
</dbReference>
<evidence type="ECO:0000259" key="2">
    <source>
        <dbReference type="Pfam" id="PF14695"/>
    </source>
</evidence>
<gene>
    <name evidence="3" type="ORF">DPMN_074237</name>
</gene>
<feature type="domain" description="Protein Lines C-terminal" evidence="2">
    <location>
        <begin position="575"/>
        <end position="611"/>
    </location>
</feature>
<evidence type="ECO:0000259" key="1">
    <source>
        <dbReference type="Pfam" id="PF14694"/>
    </source>
</evidence>
<proteinExistence type="predicted"/>
<feature type="domain" description="Protein Lines N-terminal" evidence="1">
    <location>
        <begin position="317"/>
        <end position="366"/>
    </location>
</feature>
<dbReference type="PANTHER" id="PTHR16057">
    <property type="entry name" value="WINS1, 2 PROTEIN"/>
    <property type="match status" value="1"/>
</dbReference>
<evidence type="ECO:0000313" key="4">
    <source>
        <dbReference type="Proteomes" id="UP000828390"/>
    </source>
</evidence>
<sequence>MLSLLLNNSSDKFEIYMAQKLLVAQAKHADIEYQDSLQLIKSVIVKANSPVGLCRGLEMLRQLLKKSKINWRDAVTVFKDAVSQKLHDIAIMDASSLYFTNSCIYEVLYLCHKVLKLVPLYDCQENDAAISLNVILHEKYQVLLDEILFSSRFLNFVKRMLQKFLTNIFMFASKNKLINSVAYEMAERLVFASKRFDMHEVLSQHGVTYFVGVIDGRENADYKGYDPTCIREWMFMCTSLAYSMNLIDGSPDSNEGVKLILDFEAIVSTIAWSSDNSLPYSWQWLPEIFGEQDDMWMDMLILLIKLFPSPKVKGQHHFQFLQFVTSVGYDHVTVLDLLTSPETRCREYMMLYLRHLIHTWQDFIECAYLLEKISGNSNVLLLCKDFTETECEPEKEISGKQNEMCSNDQAENIVTNLFGRPVETDSNEDLRCDMKCSSGGLAMLSAYNDDDESDSDKDQDTEEYDINNLPVQRSNGSILYEDKLNITDLKKVSNIGESVTNIETSLSCPQNCKNSVTLATNVNKCHKVSAIAHHVPCVDEFNDERAGAHDNFSSQQDEISLSEVTYPSDTVLDLTLSMLIRINLKLERLYSAKLLPYNPATLVNLLETVESLYEKHCI</sequence>
<dbReference type="EMBL" id="JAIWYP010000015">
    <property type="protein sequence ID" value="KAH3699281.1"/>
    <property type="molecule type" value="Genomic_DNA"/>
</dbReference>
<dbReference type="InterPro" id="IPR032794">
    <property type="entry name" value="LINES_N"/>
</dbReference>
<dbReference type="PANTHER" id="PTHR16057:SF1">
    <property type="entry name" value="PROTEIN LINES HOMOLOG 1"/>
    <property type="match status" value="1"/>
</dbReference>
<comment type="caution">
    <text evidence="3">The sequence shown here is derived from an EMBL/GenBank/DDBJ whole genome shotgun (WGS) entry which is preliminary data.</text>
</comment>
<dbReference type="AlphaFoldDB" id="A0A9D3YIT9"/>
<dbReference type="Pfam" id="PF14694">
    <property type="entry name" value="LINES_N"/>
    <property type="match status" value="1"/>
</dbReference>
<protein>
    <submittedName>
        <fullName evidence="3">Uncharacterized protein</fullName>
    </submittedName>
</protein>
<name>A0A9D3YIT9_DREPO</name>
<evidence type="ECO:0000313" key="3">
    <source>
        <dbReference type="EMBL" id="KAH3699281.1"/>
    </source>
</evidence>
<dbReference type="Pfam" id="PF14695">
    <property type="entry name" value="LINES_C"/>
    <property type="match status" value="1"/>
</dbReference>
<keyword evidence="4" id="KW-1185">Reference proteome</keyword>
<organism evidence="3 4">
    <name type="scientific">Dreissena polymorpha</name>
    <name type="common">Zebra mussel</name>
    <name type="synonym">Mytilus polymorpha</name>
    <dbReference type="NCBI Taxonomy" id="45954"/>
    <lineage>
        <taxon>Eukaryota</taxon>
        <taxon>Metazoa</taxon>
        <taxon>Spiralia</taxon>
        <taxon>Lophotrochozoa</taxon>
        <taxon>Mollusca</taxon>
        <taxon>Bivalvia</taxon>
        <taxon>Autobranchia</taxon>
        <taxon>Heteroconchia</taxon>
        <taxon>Euheterodonta</taxon>
        <taxon>Imparidentia</taxon>
        <taxon>Neoheterodontei</taxon>
        <taxon>Myida</taxon>
        <taxon>Dreissenoidea</taxon>
        <taxon>Dreissenidae</taxon>
        <taxon>Dreissena</taxon>
    </lineage>
</organism>
<reference evidence="3" key="1">
    <citation type="journal article" date="2019" name="bioRxiv">
        <title>The Genome of the Zebra Mussel, Dreissena polymorpha: A Resource for Invasive Species Research.</title>
        <authorList>
            <person name="McCartney M.A."/>
            <person name="Auch B."/>
            <person name="Kono T."/>
            <person name="Mallez S."/>
            <person name="Zhang Y."/>
            <person name="Obille A."/>
            <person name="Becker A."/>
            <person name="Abrahante J.E."/>
            <person name="Garbe J."/>
            <person name="Badalamenti J.P."/>
            <person name="Herman A."/>
            <person name="Mangelson H."/>
            <person name="Liachko I."/>
            <person name="Sullivan S."/>
            <person name="Sone E.D."/>
            <person name="Koren S."/>
            <person name="Silverstein K.A.T."/>
            <person name="Beckman K.B."/>
            <person name="Gohl D.M."/>
        </authorList>
    </citation>
    <scope>NUCLEOTIDE SEQUENCE</scope>
    <source>
        <strain evidence="3">Duluth1</strain>
        <tissue evidence="3">Whole animal</tissue>
    </source>
</reference>
<reference evidence="3" key="2">
    <citation type="submission" date="2020-11" db="EMBL/GenBank/DDBJ databases">
        <authorList>
            <person name="McCartney M.A."/>
            <person name="Auch B."/>
            <person name="Kono T."/>
            <person name="Mallez S."/>
            <person name="Becker A."/>
            <person name="Gohl D.M."/>
            <person name="Silverstein K.A.T."/>
            <person name="Koren S."/>
            <person name="Bechman K.B."/>
            <person name="Herman A."/>
            <person name="Abrahante J.E."/>
            <person name="Garbe J."/>
        </authorList>
    </citation>
    <scope>NUCLEOTIDE SEQUENCE</scope>
    <source>
        <strain evidence="3">Duluth1</strain>
        <tissue evidence="3">Whole animal</tissue>
    </source>
</reference>
<dbReference type="InterPro" id="IPR024875">
    <property type="entry name" value="Protein_Lines"/>
</dbReference>
<dbReference type="InterPro" id="IPR029415">
    <property type="entry name" value="Lines_C"/>
</dbReference>